<keyword evidence="1" id="KW-0812">Transmembrane</keyword>
<keyword evidence="1" id="KW-1133">Transmembrane helix</keyword>
<organism evidence="2">
    <name type="scientific">Solanum chacoense</name>
    <name type="common">Chaco potato</name>
    <dbReference type="NCBI Taxonomy" id="4108"/>
    <lineage>
        <taxon>Eukaryota</taxon>
        <taxon>Viridiplantae</taxon>
        <taxon>Streptophyta</taxon>
        <taxon>Embryophyta</taxon>
        <taxon>Tracheophyta</taxon>
        <taxon>Spermatophyta</taxon>
        <taxon>Magnoliopsida</taxon>
        <taxon>eudicotyledons</taxon>
        <taxon>Gunneridae</taxon>
        <taxon>Pentapetalae</taxon>
        <taxon>asterids</taxon>
        <taxon>lamiids</taxon>
        <taxon>Solanales</taxon>
        <taxon>Solanaceae</taxon>
        <taxon>Solanoideae</taxon>
        <taxon>Solaneae</taxon>
        <taxon>Solanum</taxon>
    </lineage>
</organism>
<dbReference type="EMBL" id="GEDG01033872">
    <property type="protein sequence ID" value="JAP10035.1"/>
    <property type="molecule type" value="Transcribed_RNA"/>
</dbReference>
<evidence type="ECO:0000256" key="1">
    <source>
        <dbReference type="SAM" id="Phobius"/>
    </source>
</evidence>
<sequence>TINMKYIGTSCFFGILSRAYDVCWLSNLLVLCIPYLLIVEMLVPPISQIYHLCLNWMDFRIG</sequence>
<feature type="non-terminal residue" evidence="2">
    <location>
        <position position="1"/>
    </location>
</feature>
<dbReference type="AlphaFoldDB" id="A0A0V0GQ21"/>
<proteinExistence type="predicted"/>
<evidence type="ECO:0000313" key="2">
    <source>
        <dbReference type="EMBL" id="JAP10035.1"/>
    </source>
</evidence>
<reference evidence="2" key="1">
    <citation type="submission" date="2015-12" db="EMBL/GenBank/DDBJ databases">
        <title>Gene expression during late stages of embryo sac development: a critical building block for successful pollen-pistil interactions.</title>
        <authorList>
            <person name="Liu Y."/>
            <person name="Joly V."/>
            <person name="Sabar M."/>
            <person name="Matton D.P."/>
        </authorList>
    </citation>
    <scope>NUCLEOTIDE SEQUENCE</scope>
</reference>
<keyword evidence="1" id="KW-0472">Membrane</keyword>
<feature type="transmembrane region" description="Helical" evidence="1">
    <location>
        <begin position="24"/>
        <end position="43"/>
    </location>
</feature>
<accession>A0A0V0GQ21</accession>
<name>A0A0V0GQ21_SOLCH</name>
<protein>
    <submittedName>
        <fullName evidence="2">Putative ovule protein</fullName>
    </submittedName>
</protein>